<keyword evidence="2 5" id="KW-0285">Flavoprotein</keyword>
<comment type="subunit">
    <text evidence="5">Homodimer.</text>
</comment>
<comment type="similarity">
    <text evidence="1 5">Belongs to the pyridoxamine 5'-phosphate oxidase family.</text>
</comment>
<feature type="binding site" evidence="5">
    <location>
        <position position="85"/>
    </location>
    <ligand>
        <name>FMN</name>
        <dbReference type="ChEBI" id="CHEBI:58210"/>
    </ligand>
</feature>
<dbReference type="Gene3D" id="2.30.110.10">
    <property type="entry name" value="Electron Transport, Fmn-binding Protein, Chain A"/>
    <property type="match status" value="1"/>
</dbReference>
<keyword evidence="5" id="KW-0664">Pyridoxine biosynthesis</keyword>
<evidence type="ECO:0000256" key="1">
    <source>
        <dbReference type="ARBA" id="ARBA00007301"/>
    </source>
</evidence>
<dbReference type="Pfam" id="PF01243">
    <property type="entry name" value="PNPOx_N"/>
    <property type="match status" value="1"/>
</dbReference>
<dbReference type="HAMAP" id="MF_01629">
    <property type="entry name" value="PdxH"/>
    <property type="match status" value="1"/>
</dbReference>
<feature type="binding site" evidence="5">
    <location>
        <position position="134"/>
    </location>
    <ligand>
        <name>substrate</name>
    </ligand>
</feature>
<evidence type="ECO:0000313" key="9">
    <source>
        <dbReference type="Proteomes" id="UP000245263"/>
    </source>
</evidence>
<dbReference type="InterPro" id="IPR011576">
    <property type="entry name" value="Pyridox_Oxase_N"/>
</dbReference>
<organism evidence="8 9">
    <name type="scientific">Leptospira kobayashii</name>
    <dbReference type="NCBI Taxonomy" id="1917830"/>
    <lineage>
        <taxon>Bacteria</taxon>
        <taxon>Pseudomonadati</taxon>
        <taxon>Spirochaetota</taxon>
        <taxon>Spirochaetia</taxon>
        <taxon>Leptospirales</taxon>
        <taxon>Leptospiraceae</taxon>
        <taxon>Leptospira</taxon>
    </lineage>
</organism>
<dbReference type="PANTHER" id="PTHR10851">
    <property type="entry name" value="PYRIDOXINE-5-PHOSPHATE OXIDASE"/>
    <property type="match status" value="1"/>
</dbReference>
<feature type="binding site" evidence="5">
    <location>
        <begin position="194"/>
        <end position="196"/>
    </location>
    <ligand>
        <name>substrate</name>
    </ligand>
</feature>
<comment type="function">
    <text evidence="5">Catalyzes the oxidation of either pyridoxine 5'-phosphate (PNP) or pyridoxamine 5'-phosphate (PMP) into pyridoxal 5'-phosphate (PLP).</text>
</comment>
<dbReference type="PROSITE" id="PS01064">
    <property type="entry name" value="PYRIDOX_OXIDASE"/>
    <property type="match status" value="1"/>
</dbReference>
<sequence>MKQNEHMEDMRKSYEKFTLSEEETGNDPILFFQKWFSIAEEENVEEPNIMHLSTVSKDGQPSGRIVLLKGISENKFLFFTNYESRKGKELEDNPKAALTFFWGSLERQVRIEGSITKVSKEESIDYFSKRPRVSQLGAIVSKQSSVVPDRNYLEKELERFEKELEGKDVPKPEEWGGYGLTPHRIEFWQGRKGRLHDRIQFTLTEEGWQKDRLAP</sequence>
<feature type="binding site" evidence="5">
    <location>
        <position position="188"/>
    </location>
    <ligand>
        <name>FMN</name>
        <dbReference type="ChEBI" id="CHEBI:58210"/>
    </ligand>
</feature>
<accession>A0ABM7UIF0</accession>
<dbReference type="InterPro" id="IPR012349">
    <property type="entry name" value="Split_barrel_FMN-bd"/>
</dbReference>
<dbReference type="SUPFAM" id="SSF50475">
    <property type="entry name" value="FMN-binding split barrel"/>
    <property type="match status" value="1"/>
</dbReference>
<name>A0ABM7UIF0_9LEPT</name>
<protein>
    <recommendedName>
        <fullName evidence="5">Pyridoxine/pyridoxamine 5'-phosphate oxidase</fullName>
        <ecNumber evidence="5">1.4.3.5</ecNumber>
    </recommendedName>
    <alternativeName>
        <fullName evidence="5">PNP/PMP oxidase</fullName>
        <shortName evidence="5">PNPOx</shortName>
    </alternativeName>
    <alternativeName>
        <fullName evidence="5">Pyridoxal 5'-phosphate synthase</fullName>
    </alternativeName>
</protein>
<evidence type="ECO:0000256" key="3">
    <source>
        <dbReference type="ARBA" id="ARBA00022643"/>
    </source>
</evidence>
<feature type="domain" description="Pyridoxine 5'-phosphate oxidase dimerisation C-terminal" evidence="7">
    <location>
        <begin position="175"/>
        <end position="215"/>
    </location>
</feature>
<dbReference type="PIRSF" id="PIRSF000190">
    <property type="entry name" value="Pyd_amn-ph_oxd"/>
    <property type="match status" value="1"/>
</dbReference>
<dbReference type="Proteomes" id="UP000245263">
    <property type="component" value="Chromosome 1"/>
</dbReference>
<gene>
    <name evidence="5 8" type="primary">pdxH</name>
    <name evidence="8" type="ORF">LPTSP3_g13550</name>
</gene>
<feature type="binding site" evidence="5">
    <location>
        <position position="198"/>
    </location>
    <ligand>
        <name>FMN</name>
        <dbReference type="ChEBI" id="CHEBI:58210"/>
    </ligand>
</feature>
<feature type="binding site" evidence="5">
    <location>
        <position position="69"/>
    </location>
    <ligand>
        <name>substrate</name>
    </ligand>
</feature>
<keyword evidence="3 5" id="KW-0288">FMN</keyword>
<dbReference type="InterPro" id="IPR019576">
    <property type="entry name" value="Pyridoxamine_oxidase_dimer_C"/>
</dbReference>
<feature type="binding site" evidence="5">
    <location>
        <position position="108"/>
    </location>
    <ligand>
        <name>FMN</name>
        <dbReference type="ChEBI" id="CHEBI:58210"/>
    </ligand>
</feature>
<feature type="binding site" evidence="5">
    <location>
        <position position="126"/>
    </location>
    <ligand>
        <name>substrate</name>
    </ligand>
</feature>
<feature type="binding site" evidence="5">
    <location>
        <begin position="79"/>
        <end position="80"/>
    </location>
    <ligand>
        <name>FMN</name>
        <dbReference type="ChEBI" id="CHEBI:58210"/>
    </ligand>
</feature>
<feature type="domain" description="Pyridoxamine 5'-phosphate oxidase N-terminal" evidence="6">
    <location>
        <begin position="41"/>
        <end position="160"/>
    </location>
</feature>
<reference evidence="8 9" key="1">
    <citation type="submission" date="2021-08" db="EMBL/GenBank/DDBJ databases">
        <title>Complete genome sequence of Leptospira kobayashii strain E30.</title>
        <authorList>
            <person name="Nakao R."/>
            <person name="Nakamura S."/>
            <person name="Masuzawa T."/>
            <person name="Koizumi N."/>
        </authorList>
    </citation>
    <scope>NUCLEOTIDE SEQUENCE [LARGE SCALE GENOMIC DNA]</scope>
    <source>
        <strain evidence="8 9">E30</strain>
    </source>
</reference>
<evidence type="ECO:0000256" key="5">
    <source>
        <dbReference type="HAMAP-Rule" id="MF_01629"/>
    </source>
</evidence>
<evidence type="ECO:0000259" key="6">
    <source>
        <dbReference type="Pfam" id="PF01243"/>
    </source>
</evidence>
<keyword evidence="9" id="KW-1185">Reference proteome</keyword>
<evidence type="ECO:0000256" key="4">
    <source>
        <dbReference type="ARBA" id="ARBA00023002"/>
    </source>
</evidence>
<keyword evidence="4 5" id="KW-0560">Oxidoreductase</keyword>
<dbReference type="EC" id="1.4.3.5" evidence="5"/>
<dbReference type="InterPro" id="IPR000659">
    <property type="entry name" value="Pyridox_Oxase"/>
</dbReference>
<feature type="binding site" evidence="5">
    <location>
        <begin position="143"/>
        <end position="144"/>
    </location>
    <ligand>
        <name>FMN</name>
        <dbReference type="ChEBI" id="CHEBI:58210"/>
    </ligand>
</feature>
<feature type="binding site" evidence="5">
    <location>
        <position position="130"/>
    </location>
    <ligand>
        <name>substrate</name>
    </ligand>
</feature>
<comment type="catalytic activity">
    <reaction evidence="5">
        <text>pyridoxine 5'-phosphate + O2 = pyridoxal 5'-phosphate + H2O2</text>
        <dbReference type="Rhea" id="RHEA:15149"/>
        <dbReference type="ChEBI" id="CHEBI:15379"/>
        <dbReference type="ChEBI" id="CHEBI:16240"/>
        <dbReference type="ChEBI" id="CHEBI:58589"/>
        <dbReference type="ChEBI" id="CHEBI:597326"/>
        <dbReference type="EC" id="1.4.3.5"/>
    </reaction>
</comment>
<feature type="binding site" evidence="5">
    <location>
        <begin position="64"/>
        <end position="69"/>
    </location>
    <ligand>
        <name>FMN</name>
        <dbReference type="ChEBI" id="CHEBI:58210"/>
    </ligand>
</feature>
<dbReference type="PANTHER" id="PTHR10851:SF0">
    <property type="entry name" value="PYRIDOXINE-5'-PHOSPHATE OXIDASE"/>
    <property type="match status" value="1"/>
</dbReference>
<dbReference type="NCBIfam" id="NF004231">
    <property type="entry name" value="PRK05679.1"/>
    <property type="match status" value="1"/>
</dbReference>
<comment type="pathway">
    <text evidence="5">Cofactor metabolism; pyridoxal 5'-phosphate salvage; pyridoxal 5'-phosphate from pyridoxine 5'-phosphate: step 1/1.</text>
</comment>
<comment type="catalytic activity">
    <reaction evidence="5">
        <text>pyridoxamine 5'-phosphate + O2 + H2O = pyridoxal 5'-phosphate + H2O2 + NH4(+)</text>
        <dbReference type="Rhea" id="RHEA:15817"/>
        <dbReference type="ChEBI" id="CHEBI:15377"/>
        <dbReference type="ChEBI" id="CHEBI:15379"/>
        <dbReference type="ChEBI" id="CHEBI:16240"/>
        <dbReference type="ChEBI" id="CHEBI:28938"/>
        <dbReference type="ChEBI" id="CHEBI:58451"/>
        <dbReference type="ChEBI" id="CHEBI:597326"/>
        <dbReference type="EC" id="1.4.3.5"/>
    </reaction>
</comment>
<evidence type="ECO:0000313" key="8">
    <source>
        <dbReference type="EMBL" id="BDA78425.1"/>
    </source>
</evidence>
<comment type="pathway">
    <text evidence="5">Cofactor metabolism; pyridoxal 5'-phosphate salvage; pyridoxal 5'-phosphate from pyridoxamine 5'-phosphate: step 1/1.</text>
</comment>
<evidence type="ECO:0000256" key="2">
    <source>
        <dbReference type="ARBA" id="ARBA00022630"/>
    </source>
</evidence>
<comment type="cofactor">
    <cofactor evidence="5">
        <name>FMN</name>
        <dbReference type="ChEBI" id="CHEBI:58210"/>
    </cofactor>
    <text evidence="5">Binds 1 FMN per subunit.</text>
</comment>
<feature type="binding site" evidence="5">
    <location>
        <position position="86"/>
    </location>
    <ligand>
        <name>FMN</name>
        <dbReference type="ChEBI" id="CHEBI:58210"/>
    </ligand>
</feature>
<dbReference type="RefSeq" id="WP_423241767.1">
    <property type="nucleotide sequence ID" value="NZ_AP025028.1"/>
</dbReference>
<dbReference type="NCBIfam" id="TIGR00558">
    <property type="entry name" value="pdxH"/>
    <property type="match status" value="1"/>
</dbReference>
<dbReference type="EMBL" id="AP025028">
    <property type="protein sequence ID" value="BDA78425.1"/>
    <property type="molecule type" value="Genomic_DNA"/>
</dbReference>
<evidence type="ECO:0000259" key="7">
    <source>
        <dbReference type="Pfam" id="PF10590"/>
    </source>
</evidence>
<proteinExistence type="inferred from homology"/>
<dbReference type="Pfam" id="PF10590">
    <property type="entry name" value="PNP_phzG_C"/>
    <property type="match status" value="1"/>
</dbReference>
<dbReference type="InterPro" id="IPR019740">
    <property type="entry name" value="Pyridox_Oxase_CS"/>
</dbReference>